<evidence type="ECO:0000313" key="3">
    <source>
        <dbReference type="Proteomes" id="UP000681186"/>
    </source>
</evidence>
<reference evidence="2" key="1">
    <citation type="submission" date="2020-09" db="EMBL/GenBank/DDBJ databases">
        <title>Leviviricetes taxonomy.</title>
        <authorList>
            <person name="Stockdale S.R."/>
            <person name="Callanan J."/>
            <person name="Adriaenssens E.M."/>
            <person name="Kuhn J.H."/>
            <person name="Rumnieks J."/>
            <person name="Shkoporov A."/>
            <person name="Draper L.A."/>
            <person name="Ross P."/>
            <person name="Hill C."/>
        </authorList>
    </citation>
    <scope>NUCLEOTIDE SEQUENCE</scope>
</reference>
<dbReference type="Proteomes" id="UP000681186">
    <property type="component" value="Segment"/>
</dbReference>
<evidence type="ECO:0000256" key="1">
    <source>
        <dbReference type="SAM" id="MobiDB-lite"/>
    </source>
</evidence>
<organism evidence="2 3">
    <name type="scientific">ssRNA phage Gephyllon.3_15</name>
    <dbReference type="NCBI Taxonomy" id="2786155"/>
    <lineage>
        <taxon>Viruses</taxon>
        <taxon>Riboviria</taxon>
        <taxon>Orthornavirae</taxon>
        <taxon>Lenarviricota</taxon>
        <taxon>Leviviricetes</taxon>
        <taxon>Timlovirales</taxon>
        <taxon>Steitzviridae</taxon>
        <taxon>Hodnevirus</taxon>
        <taxon>Hodnevirus arvivicinum</taxon>
        <taxon>Gredihovirus arvivicinum</taxon>
    </lineage>
</organism>
<gene>
    <name evidence="2" type="primary">Gephyllon.3_15_3</name>
</gene>
<feature type="compositionally biased region" description="Polar residues" evidence="1">
    <location>
        <begin position="1"/>
        <end position="19"/>
    </location>
</feature>
<feature type="region of interest" description="Disordered" evidence="1">
    <location>
        <begin position="1"/>
        <end position="21"/>
    </location>
</feature>
<dbReference type="KEGG" id="vg:80401240"/>
<protein>
    <submittedName>
        <fullName evidence="2">Uncharacterized protein</fullName>
    </submittedName>
</protein>
<name>A0A8S5KY59_9VIRU</name>
<dbReference type="GeneID" id="80401240"/>
<sequence length="79" mass="8584">MRSSANFSPVSRRWNSVPLSSKARVSHWDALNSLTDPNSAGLDDKVILHVEVSPRLVLVAILVLINSADSIIGIVSRFS</sequence>
<evidence type="ECO:0000313" key="2">
    <source>
        <dbReference type="EMBL" id="DAD50116.1"/>
    </source>
</evidence>
<dbReference type="RefSeq" id="YP_010771549.1">
    <property type="nucleotide sequence ID" value="NC_074590.1"/>
</dbReference>
<keyword evidence="3" id="KW-1185">Reference proteome</keyword>
<proteinExistence type="predicted"/>
<accession>A0A8S5KY59</accession>
<dbReference type="EMBL" id="BK013435">
    <property type="protein sequence ID" value="DAD50116.1"/>
    <property type="molecule type" value="Genomic_RNA"/>
</dbReference>